<dbReference type="Pfam" id="PF11849">
    <property type="entry name" value="DUF3369"/>
    <property type="match status" value="1"/>
</dbReference>
<organism evidence="4 5">
    <name type="scientific">Rhodanobacter aciditrophus</name>
    <dbReference type="NCBI Taxonomy" id="1623218"/>
    <lineage>
        <taxon>Bacteria</taxon>
        <taxon>Pseudomonadati</taxon>
        <taxon>Pseudomonadota</taxon>
        <taxon>Gammaproteobacteria</taxon>
        <taxon>Lysobacterales</taxon>
        <taxon>Rhodanobacteraceae</taxon>
        <taxon>Rhodanobacter</taxon>
    </lineage>
</organism>
<feature type="domain" description="Response regulatory" evidence="2">
    <location>
        <begin position="18"/>
        <end position="142"/>
    </location>
</feature>
<dbReference type="InterPro" id="IPR021800">
    <property type="entry name" value="DUF3369"/>
</dbReference>
<dbReference type="PROSITE" id="PS50883">
    <property type="entry name" value="EAL"/>
    <property type="match status" value="1"/>
</dbReference>
<dbReference type="InterPro" id="IPR001633">
    <property type="entry name" value="EAL_dom"/>
</dbReference>
<dbReference type="CDD" id="cd01948">
    <property type="entry name" value="EAL"/>
    <property type="match status" value="1"/>
</dbReference>
<proteinExistence type="predicted"/>
<keyword evidence="5" id="KW-1185">Reference proteome</keyword>
<dbReference type="InterPro" id="IPR000160">
    <property type="entry name" value="GGDEF_dom"/>
</dbReference>
<dbReference type="SMART" id="SM00052">
    <property type="entry name" value="EAL"/>
    <property type="match status" value="1"/>
</dbReference>
<dbReference type="SMART" id="SM00448">
    <property type="entry name" value="REC"/>
    <property type="match status" value="1"/>
</dbReference>
<sequence>MRSQGKLDYLSKTETTWKVLSVEDDAGYQSALLNGLQSLDYGTKNVEFLTANSAQEAGSVLAQNPDIGVILLDVVMETDDAGLRLVQSIRESIGNHLVRIVLLTGQPGMMPLDDLMASYDIDDYWNKSDLTHDHLQTIVISNLRTWEHLTVIQKARQGMQLLIESSQRISSKMDLRSYTQAILQELVKLFEFEKGGVVCMAHQHEEIPDKALVFAATGEFSDWSNQYLGSITVDEEFSHALMNSFHQQEHMIGTAVSALYFSSEELDQRDYVVLVKHENPLRDYQVEMLKVFCENVNLGFKNIALHSRLAELAYYDTSTGLHNKNWLFRQIAGLSPEERKDCKVLMLFVEELAYSEVLFGVQYGRNLMKYLHAHLKACFVRSIDIALYERDTLVLLVYDRQDYEREDLEHVLHPRLQIDDSLHVIDLLGCMVRLSDVPDNTPAQVIGIAKSALEQVKHDNVDFGVFSTQQLLQNQNRYSLLKDLREAIPTEQMFIHMQPKIRLSDGGLVGFEVLVRWHHKNGDMIPPDQFVKMAETSGLIDRLDRRVTRLACRAQTVLAEHNVRVPLSVNVSGVELSRPDFVDNFVELLQTEAVAPQSLDVEVTETQLIVERKAVLKHLKRFKELGIRVSIDDFGAGYSSLAYLSTLNTEVLKIDRQFINRMLETKEDRQVVRMIIELGHTLNMEVLAEGIETQEQYNALKEMGCDTGQGYFMAKPMPLEKAIDWCRARTDES</sequence>
<dbReference type="InterPro" id="IPR011006">
    <property type="entry name" value="CheY-like_superfamily"/>
</dbReference>
<accession>A0ABW4B2R4</accession>
<dbReference type="InterPro" id="IPR043128">
    <property type="entry name" value="Rev_trsase/Diguanyl_cyclase"/>
</dbReference>
<feature type="domain" description="EAL" evidence="3">
    <location>
        <begin position="477"/>
        <end position="730"/>
    </location>
</feature>
<dbReference type="PROSITE" id="PS50110">
    <property type="entry name" value="RESPONSE_REGULATORY"/>
    <property type="match status" value="1"/>
</dbReference>
<dbReference type="SUPFAM" id="SSF52172">
    <property type="entry name" value="CheY-like"/>
    <property type="match status" value="1"/>
</dbReference>
<evidence type="ECO:0000313" key="5">
    <source>
        <dbReference type="Proteomes" id="UP001597059"/>
    </source>
</evidence>
<dbReference type="EMBL" id="JBHTMN010000007">
    <property type="protein sequence ID" value="MFD1382870.1"/>
    <property type="molecule type" value="Genomic_DNA"/>
</dbReference>
<dbReference type="Gene3D" id="3.20.20.450">
    <property type="entry name" value="EAL domain"/>
    <property type="match status" value="1"/>
</dbReference>
<evidence type="ECO:0000259" key="2">
    <source>
        <dbReference type="PROSITE" id="PS50110"/>
    </source>
</evidence>
<evidence type="ECO:0000256" key="1">
    <source>
        <dbReference type="PROSITE-ProRule" id="PRU00169"/>
    </source>
</evidence>
<dbReference type="Proteomes" id="UP001597059">
    <property type="component" value="Unassembled WGS sequence"/>
</dbReference>
<dbReference type="SUPFAM" id="SSF141868">
    <property type="entry name" value="EAL domain-like"/>
    <property type="match status" value="1"/>
</dbReference>
<name>A0ABW4B2R4_9GAMM</name>
<gene>
    <name evidence="4" type="ORF">ACFQ45_05815</name>
</gene>
<dbReference type="Gene3D" id="3.30.70.270">
    <property type="match status" value="1"/>
</dbReference>
<dbReference type="Pfam" id="PF00990">
    <property type="entry name" value="GGDEF"/>
    <property type="match status" value="1"/>
</dbReference>
<dbReference type="PANTHER" id="PTHR33121:SF70">
    <property type="entry name" value="SIGNALING PROTEIN YKOW"/>
    <property type="match status" value="1"/>
</dbReference>
<protein>
    <submittedName>
        <fullName evidence="4">Bifunctional diguanylate cyclase/phosphodiesterase</fullName>
    </submittedName>
</protein>
<evidence type="ECO:0000313" key="4">
    <source>
        <dbReference type="EMBL" id="MFD1382870.1"/>
    </source>
</evidence>
<comment type="caution">
    <text evidence="4">The sequence shown here is derived from an EMBL/GenBank/DDBJ whole genome shotgun (WGS) entry which is preliminary data.</text>
</comment>
<evidence type="ECO:0000259" key="3">
    <source>
        <dbReference type="PROSITE" id="PS50883"/>
    </source>
</evidence>
<reference evidence="5" key="1">
    <citation type="journal article" date="2019" name="Int. J. Syst. Evol. Microbiol.">
        <title>The Global Catalogue of Microorganisms (GCM) 10K type strain sequencing project: providing services to taxonomists for standard genome sequencing and annotation.</title>
        <authorList>
            <consortium name="The Broad Institute Genomics Platform"/>
            <consortium name="The Broad Institute Genome Sequencing Center for Infectious Disease"/>
            <person name="Wu L."/>
            <person name="Ma J."/>
        </authorList>
    </citation>
    <scope>NUCLEOTIDE SEQUENCE [LARGE SCALE GENOMIC DNA]</scope>
    <source>
        <strain evidence="5">JCM 30774</strain>
    </source>
</reference>
<dbReference type="RefSeq" id="WP_377366052.1">
    <property type="nucleotide sequence ID" value="NZ_JBHTMN010000007.1"/>
</dbReference>
<dbReference type="SMART" id="SM00267">
    <property type="entry name" value="GGDEF"/>
    <property type="match status" value="1"/>
</dbReference>
<keyword evidence="1" id="KW-0597">Phosphoprotein</keyword>
<dbReference type="InterPro" id="IPR035919">
    <property type="entry name" value="EAL_sf"/>
</dbReference>
<dbReference type="Pfam" id="PF00563">
    <property type="entry name" value="EAL"/>
    <property type="match status" value="1"/>
</dbReference>
<dbReference type="Gene3D" id="3.40.50.2300">
    <property type="match status" value="1"/>
</dbReference>
<dbReference type="PANTHER" id="PTHR33121">
    <property type="entry name" value="CYCLIC DI-GMP PHOSPHODIESTERASE PDEF"/>
    <property type="match status" value="1"/>
</dbReference>
<dbReference type="InterPro" id="IPR001789">
    <property type="entry name" value="Sig_transdc_resp-reg_receiver"/>
</dbReference>
<feature type="modified residue" description="4-aspartylphosphate" evidence="1">
    <location>
        <position position="73"/>
    </location>
</feature>
<dbReference type="InterPro" id="IPR050706">
    <property type="entry name" value="Cyclic-di-GMP_PDE-like"/>
</dbReference>